<comment type="similarity">
    <text evidence="1 2">Belongs to the CutC family.</text>
</comment>
<dbReference type="GO" id="GO:0005737">
    <property type="term" value="C:cytoplasm"/>
    <property type="evidence" value="ECO:0007669"/>
    <property type="project" value="UniProtKB-SubCell"/>
</dbReference>
<reference evidence="3" key="1">
    <citation type="journal article" date="2021" name="PeerJ">
        <title>Extensive microbial diversity within the chicken gut microbiome revealed by metagenomics and culture.</title>
        <authorList>
            <person name="Gilroy R."/>
            <person name="Ravi A."/>
            <person name="Getino M."/>
            <person name="Pursley I."/>
            <person name="Horton D.L."/>
            <person name="Alikhan N.F."/>
            <person name="Baker D."/>
            <person name="Gharbi K."/>
            <person name="Hall N."/>
            <person name="Watson M."/>
            <person name="Adriaenssens E.M."/>
            <person name="Foster-Nyarko E."/>
            <person name="Jarju S."/>
            <person name="Secka A."/>
            <person name="Antonio M."/>
            <person name="Oren A."/>
            <person name="Chaudhuri R.R."/>
            <person name="La Ragione R."/>
            <person name="Hildebrand F."/>
            <person name="Pallen M.J."/>
        </authorList>
    </citation>
    <scope>NUCLEOTIDE SEQUENCE</scope>
    <source>
        <strain evidence="3">8470</strain>
    </source>
</reference>
<dbReference type="Gene3D" id="3.20.20.380">
    <property type="entry name" value="Copper homeostasis (CutC) domain"/>
    <property type="match status" value="1"/>
</dbReference>
<dbReference type="EMBL" id="JAHLFJ010000080">
    <property type="protein sequence ID" value="MBU3856665.1"/>
    <property type="molecule type" value="Genomic_DNA"/>
</dbReference>
<dbReference type="InterPro" id="IPR036822">
    <property type="entry name" value="CutC-like_dom_sf"/>
</dbReference>
<comment type="caution">
    <text evidence="2">Once thought to be involved in copper homeostasis, experiments in E.coli have shown this is not the case.</text>
</comment>
<dbReference type="AlphaFoldDB" id="A0A948X2W5"/>
<reference evidence="3" key="2">
    <citation type="submission" date="2021-04" db="EMBL/GenBank/DDBJ databases">
        <authorList>
            <person name="Gilroy R."/>
        </authorList>
    </citation>
    <scope>NUCLEOTIDE SEQUENCE</scope>
    <source>
        <strain evidence="3">8470</strain>
    </source>
</reference>
<sequence length="250" mass="27445">MANYTFEICANSAESCVAAQQGGAQRVELCASMPEGGTTPSYGEIRMARKLIDIRLHVIVRPRGGDFLYSPMELDIMEEDIRMAREAGADGVVFGCLTPEGDVDREAMQKLLKVSEGLSVTFHRAFDYVRNPESVLEELVEMGVDRVLTSGQQPTALQGADLLRKLVKRAANRIIVMPGCGVNETNIAELATRTGAEEFHFSARENRQSRMLLRNPALSMGGTVSVDEYSHPVTTPERVRNTIRALTGRG</sequence>
<protein>
    <recommendedName>
        <fullName evidence="2">PF03932 family protein CutC</fullName>
    </recommendedName>
</protein>
<gene>
    <name evidence="2" type="primary">cutC</name>
    <name evidence="3" type="ORF">H9928_08975</name>
</gene>
<dbReference type="HAMAP" id="MF_00795">
    <property type="entry name" value="CutC"/>
    <property type="match status" value="1"/>
</dbReference>
<proteinExistence type="inferred from homology"/>
<dbReference type="Pfam" id="PF03932">
    <property type="entry name" value="CutC"/>
    <property type="match status" value="1"/>
</dbReference>
<dbReference type="Proteomes" id="UP000784286">
    <property type="component" value="Unassembled WGS sequence"/>
</dbReference>
<evidence type="ECO:0000256" key="1">
    <source>
        <dbReference type="ARBA" id="ARBA00007768"/>
    </source>
</evidence>
<accession>A0A948X2W5</accession>
<evidence type="ECO:0000313" key="4">
    <source>
        <dbReference type="Proteomes" id="UP000784286"/>
    </source>
</evidence>
<comment type="subcellular location">
    <subcellularLocation>
        <location evidence="2">Cytoplasm</location>
    </subcellularLocation>
</comment>
<dbReference type="GO" id="GO:0005507">
    <property type="term" value="F:copper ion binding"/>
    <property type="evidence" value="ECO:0007669"/>
    <property type="project" value="TreeGrafter"/>
</dbReference>
<dbReference type="FunFam" id="3.20.20.380:FF:000001">
    <property type="entry name" value="Copper homeostasis protein CutC"/>
    <property type="match status" value="1"/>
</dbReference>
<evidence type="ECO:0000313" key="3">
    <source>
        <dbReference type="EMBL" id="MBU3856665.1"/>
    </source>
</evidence>
<dbReference type="SUPFAM" id="SSF110395">
    <property type="entry name" value="CutC-like"/>
    <property type="match status" value="1"/>
</dbReference>
<name>A0A948X2W5_9BACT</name>
<dbReference type="PANTHER" id="PTHR12598">
    <property type="entry name" value="COPPER HOMEOSTASIS PROTEIN CUTC"/>
    <property type="match status" value="1"/>
</dbReference>
<comment type="caution">
    <text evidence="3">The sequence shown here is derived from an EMBL/GenBank/DDBJ whole genome shotgun (WGS) entry which is preliminary data.</text>
</comment>
<keyword evidence="2" id="KW-0963">Cytoplasm</keyword>
<organism evidence="3 4">
    <name type="scientific">Candidatus Phocaeicola excrementipullorum</name>
    <dbReference type="NCBI Taxonomy" id="2838731"/>
    <lineage>
        <taxon>Bacteria</taxon>
        <taxon>Pseudomonadati</taxon>
        <taxon>Bacteroidota</taxon>
        <taxon>Bacteroidia</taxon>
        <taxon>Bacteroidales</taxon>
        <taxon>Bacteroidaceae</taxon>
        <taxon>Phocaeicola</taxon>
    </lineage>
</organism>
<evidence type="ECO:0000256" key="2">
    <source>
        <dbReference type="HAMAP-Rule" id="MF_00795"/>
    </source>
</evidence>
<dbReference type="PANTHER" id="PTHR12598:SF0">
    <property type="entry name" value="COPPER HOMEOSTASIS PROTEIN CUTC HOMOLOG"/>
    <property type="match status" value="1"/>
</dbReference>
<dbReference type="InterPro" id="IPR005627">
    <property type="entry name" value="CutC-like"/>
</dbReference>